<evidence type="ECO:0000313" key="1">
    <source>
        <dbReference type="EMBL" id="MDP9837138.1"/>
    </source>
</evidence>
<reference evidence="1 2" key="1">
    <citation type="submission" date="2023-07" db="EMBL/GenBank/DDBJ databases">
        <title>Sorghum-associated microbial communities from plants grown in Nebraska, USA.</title>
        <authorList>
            <person name="Schachtman D."/>
        </authorList>
    </citation>
    <scope>NUCLEOTIDE SEQUENCE [LARGE SCALE GENOMIC DNA]</scope>
    <source>
        <strain evidence="1 2">DS1307</strain>
    </source>
</reference>
<sequence length="79" mass="8828">MKKLEDLIHSAKTVHDRYASGRMDREIVRQWAIGLGGYPEPHAAAVAEAIAWFKPLREGADPVEEKIVDLARLQAIYSA</sequence>
<accession>A0ABT9PSK9</accession>
<comment type="caution">
    <text evidence="1">The sequence shown here is derived from an EMBL/GenBank/DDBJ whole genome shotgun (WGS) entry which is preliminary data.</text>
</comment>
<evidence type="ECO:0000313" key="2">
    <source>
        <dbReference type="Proteomes" id="UP001241472"/>
    </source>
</evidence>
<dbReference type="EMBL" id="JAUSRF010000005">
    <property type="protein sequence ID" value="MDP9837138.1"/>
    <property type="molecule type" value="Genomic_DNA"/>
</dbReference>
<protein>
    <submittedName>
        <fullName evidence="1">Uncharacterized protein</fullName>
    </submittedName>
</protein>
<dbReference type="RefSeq" id="WP_306833572.1">
    <property type="nucleotide sequence ID" value="NZ_JAUSRF010000005.1"/>
</dbReference>
<name>A0ABT9PSK9_9HYPH</name>
<proteinExistence type="predicted"/>
<gene>
    <name evidence="1" type="ORF">J2T09_001890</name>
</gene>
<organism evidence="1 2">
    <name type="scientific">Neorhizobium huautlense</name>
    <dbReference type="NCBI Taxonomy" id="67774"/>
    <lineage>
        <taxon>Bacteria</taxon>
        <taxon>Pseudomonadati</taxon>
        <taxon>Pseudomonadota</taxon>
        <taxon>Alphaproteobacteria</taxon>
        <taxon>Hyphomicrobiales</taxon>
        <taxon>Rhizobiaceae</taxon>
        <taxon>Rhizobium/Agrobacterium group</taxon>
        <taxon>Neorhizobium</taxon>
    </lineage>
</organism>
<keyword evidence="2" id="KW-1185">Reference proteome</keyword>
<dbReference type="Proteomes" id="UP001241472">
    <property type="component" value="Unassembled WGS sequence"/>
</dbReference>